<dbReference type="Proteomes" id="UP000185934">
    <property type="component" value="Chromosome"/>
</dbReference>
<dbReference type="OrthoDB" id="164404at2"/>
<dbReference type="AlphaFoldDB" id="A0A1P8F792"/>
<organism evidence="1 2">
    <name type="scientific">Dehalogenimonas formicexedens</name>
    <dbReference type="NCBI Taxonomy" id="1839801"/>
    <lineage>
        <taxon>Bacteria</taxon>
        <taxon>Bacillati</taxon>
        <taxon>Chloroflexota</taxon>
        <taxon>Dehalococcoidia</taxon>
        <taxon>Dehalococcoidales</taxon>
        <taxon>Dehalococcoidaceae</taxon>
        <taxon>Dehalogenimonas</taxon>
    </lineage>
</organism>
<accession>A0A1P8F792</accession>
<gene>
    <name evidence="1" type="ORF">Dform_01020</name>
</gene>
<proteinExistence type="predicted"/>
<protein>
    <submittedName>
        <fullName evidence="1">Uncharacterized protein</fullName>
    </submittedName>
</protein>
<evidence type="ECO:0000313" key="1">
    <source>
        <dbReference type="EMBL" id="APV44356.1"/>
    </source>
</evidence>
<sequence length="95" mass="10729">MPLCYNTCTMQKPDWQLTATTIKCDIVSDEVTIMVYPDGTAKCASFLKYGATDKKNLANLERRARKLGITTRCEGPQCRSVTEYRDKIMAEEAVK</sequence>
<dbReference type="KEGG" id="dfo:Dform_01020"/>
<name>A0A1P8F792_9CHLR</name>
<evidence type="ECO:0000313" key="2">
    <source>
        <dbReference type="Proteomes" id="UP000185934"/>
    </source>
</evidence>
<dbReference type="EMBL" id="CP018258">
    <property type="protein sequence ID" value="APV44356.1"/>
    <property type="molecule type" value="Genomic_DNA"/>
</dbReference>
<reference evidence="2" key="1">
    <citation type="submission" date="2016-11" db="EMBL/GenBank/DDBJ databases">
        <title>Dehalogenimonas formicexedens sp. nov., a chlorinated alkane respiring bacterium isolated from contaminated groundwater.</title>
        <authorList>
            <person name="Key T.A."/>
            <person name="Bowman K.S."/>
            <person name="Lee I."/>
            <person name="Chun J."/>
            <person name="Albuquerque L."/>
            <person name="da Costa M.S."/>
            <person name="Rainey F.A."/>
            <person name="Moe W.M."/>
        </authorList>
    </citation>
    <scope>NUCLEOTIDE SEQUENCE [LARGE SCALE GENOMIC DNA]</scope>
    <source>
        <strain evidence="2">NSZ-14</strain>
    </source>
</reference>
<dbReference type="RefSeq" id="WP_083635361.1">
    <property type="nucleotide sequence ID" value="NZ_CP018258.1"/>
</dbReference>
<keyword evidence="2" id="KW-1185">Reference proteome</keyword>